<dbReference type="AlphaFoldDB" id="A0A2S8FK18"/>
<feature type="transmembrane region" description="Helical" evidence="1">
    <location>
        <begin position="37"/>
        <end position="57"/>
    </location>
</feature>
<feature type="transmembrane region" description="Helical" evidence="1">
    <location>
        <begin position="120"/>
        <end position="138"/>
    </location>
</feature>
<dbReference type="EMBL" id="PUHY01000012">
    <property type="protein sequence ID" value="PQO32380.1"/>
    <property type="molecule type" value="Genomic_DNA"/>
</dbReference>
<evidence type="ECO:0000313" key="3">
    <source>
        <dbReference type="Proteomes" id="UP000238322"/>
    </source>
</evidence>
<sequence length="151" mass="16772">MHPPSDNPFQTPGVLEQVHPVSQGERLSEDEMPGMVALGWMFFLFAATIHAMASLYLRQPWFGLAALCSMGIGFAILYPSALTWGIGLGYACLMTVIMLGYSIVTAMGQRPPTIFEMPPLVLYILIIALLVQTSRHYYFDRVECEHPSESS</sequence>
<name>A0A2S8FK18_9BACT</name>
<evidence type="ECO:0000313" key="2">
    <source>
        <dbReference type="EMBL" id="PQO32380.1"/>
    </source>
</evidence>
<keyword evidence="1" id="KW-0812">Transmembrane</keyword>
<feature type="transmembrane region" description="Helical" evidence="1">
    <location>
        <begin position="88"/>
        <end position="108"/>
    </location>
</feature>
<organism evidence="2 3">
    <name type="scientific">Blastopirellula marina</name>
    <dbReference type="NCBI Taxonomy" id="124"/>
    <lineage>
        <taxon>Bacteria</taxon>
        <taxon>Pseudomonadati</taxon>
        <taxon>Planctomycetota</taxon>
        <taxon>Planctomycetia</taxon>
        <taxon>Pirellulales</taxon>
        <taxon>Pirellulaceae</taxon>
        <taxon>Blastopirellula</taxon>
    </lineage>
</organism>
<accession>A0A2S8FK18</accession>
<feature type="transmembrane region" description="Helical" evidence="1">
    <location>
        <begin position="64"/>
        <end position="82"/>
    </location>
</feature>
<evidence type="ECO:0000256" key="1">
    <source>
        <dbReference type="SAM" id="Phobius"/>
    </source>
</evidence>
<keyword evidence="1" id="KW-0472">Membrane</keyword>
<dbReference type="Proteomes" id="UP000238322">
    <property type="component" value="Unassembled WGS sequence"/>
</dbReference>
<dbReference type="OrthoDB" id="285892at2"/>
<protein>
    <recommendedName>
        <fullName evidence="4">DoxX family protein</fullName>
    </recommendedName>
</protein>
<comment type="caution">
    <text evidence="2">The sequence shown here is derived from an EMBL/GenBank/DDBJ whole genome shotgun (WGS) entry which is preliminary data.</text>
</comment>
<keyword evidence="1" id="KW-1133">Transmembrane helix</keyword>
<reference evidence="2 3" key="1">
    <citation type="submission" date="2018-02" db="EMBL/GenBank/DDBJ databases">
        <title>Comparative genomes isolates from brazilian mangrove.</title>
        <authorList>
            <person name="Araujo J.E."/>
            <person name="Taketani R.G."/>
            <person name="Silva M.C.P."/>
            <person name="Loureco M.V."/>
            <person name="Andreote F.D."/>
        </authorList>
    </citation>
    <scope>NUCLEOTIDE SEQUENCE [LARGE SCALE GENOMIC DNA]</scope>
    <source>
        <strain evidence="2 3">Hex-1 MGV</strain>
    </source>
</reference>
<dbReference type="RefSeq" id="WP_105331393.1">
    <property type="nucleotide sequence ID" value="NZ_PUHY01000012.1"/>
</dbReference>
<proteinExistence type="predicted"/>
<gene>
    <name evidence="2" type="ORF">C5Y83_19335</name>
</gene>
<evidence type="ECO:0008006" key="4">
    <source>
        <dbReference type="Google" id="ProtNLM"/>
    </source>
</evidence>